<keyword evidence="4" id="KW-0809">Transit peptide</keyword>
<dbReference type="Proteomes" id="UP000026962">
    <property type="component" value="Chromosome 3"/>
</dbReference>
<dbReference type="InterPro" id="IPR002634">
    <property type="entry name" value="BolA"/>
</dbReference>
<accession>A0A0E0KAL4</accession>
<dbReference type="Gene3D" id="3.30.300.90">
    <property type="entry name" value="BolA-like"/>
    <property type="match status" value="1"/>
</dbReference>
<evidence type="ECO:0000256" key="1">
    <source>
        <dbReference type="ARBA" id="ARBA00004229"/>
    </source>
</evidence>
<dbReference type="GO" id="GO:0016226">
    <property type="term" value="P:iron-sulfur cluster assembly"/>
    <property type="evidence" value="ECO:0007669"/>
    <property type="project" value="TreeGrafter"/>
</dbReference>
<dbReference type="Pfam" id="PF01722">
    <property type="entry name" value="BolA"/>
    <property type="match status" value="1"/>
</dbReference>
<evidence type="ECO:0000256" key="3">
    <source>
        <dbReference type="ARBA" id="ARBA00022640"/>
    </source>
</evidence>
<proteinExistence type="inferred from homology"/>
<organism evidence="6">
    <name type="scientific">Oryza punctata</name>
    <name type="common">Red rice</name>
    <dbReference type="NCBI Taxonomy" id="4537"/>
    <lineage>
        <taxon>Eukaryota</taxon>
        <taxon>Viridiplantae</taxon>
        <taxon>Streptophyta</taxon>
        <taxon>Embryophyta</taxon>
        <taxon>Tracheophyta</taxon>
        <taxon>Spermatophyta</taxon>
        <taxon>Magnoliopsida</taxon>
        <taxon>Liliopsida</taxon>
        <taxon>Poales</taxon>
        <taxon>Poaceae</taxon>
        <taxon>BOP clade</taxon>
        <taxon>Oryzoideae</taxon>
        <taxon>Oryzeae</taxon>
        <taxon>Oryzinae</taxon>
        <taxon>Oryza</taxon>
    </lineage>
</organism>
<name>A0A0E0KAL4_ORYPU</name>
<protein>
    <submittedName>
        <fullName evidence="6">Uncharacterized protein</fullName>
    </submittedName>
</protein>
<keyword evidence="2" id="KW-0150">Chloroplast</keyword>
<reference evidence="6" key="1">
    <citation type="submission" date="2015-04" db="UniProtKB">
        <authorList>
            <consortium name="EnsemblPlants"/>
        </authorList>
    </citation>
    <scope>IDENTIFICATION</scope>
</reference>
<keyword evidence="7" id="KW-1185">Reference proteome</keyword>
<dbReference type="STRING" id="4537.A0A0E0KAL4"/>
<evidence type="ECO:0000313" key="7">
    <source>
        <dbReference type="Proteomes" id="UP000026962"/>
    </source>
</evidence>
<dbReference type="Gramene" id="OPUNC03G08310.2">
    <property type="protein sequence ID" value="OPUNC03G08310.2"/>
    <property type="gene ID" value="OPUNC03G08310"/>
</dbReference>
<dbReference type="HOGENOM" id="CLU_1654998_0_0_1"/>
<comment type="subcellular location">
    <subcellularLocation>
        <location evidence="1">Plastid</location>
        <location evidence="1">Chloroplast</location>
    </subcellularLocation>
</comment>
<comment type="similarity">
    <text evidence="5">Belongs to the BolA/IbaG family.</text>
</comment>
<dbReference type="FunFam" id="3.30.300.90:FF:000004">
    <property type="entry name" value="SufE-like protein, chloroplastic"/>
    <property type="match status" value="1"/>
</dbReference>
<dbReference type="AlphaFoldDB" id="A0A0E0KAL4"/>
<reference evidence="6" key="2">
    <citation type="submission" date="2018-05" db="EMBL/GenBank/DDBJ databases">
        <title>OpunRS2 (Oryza punctata Reference Sequence Version 2).</title>
        <authorList>
            <person name="Zhang J."/>
            <person name="Kudrna D."/>
            <person name="Lee S."/>
            <person name="Talag J."/>
            <person name="Welchert J."/>
            <person name="Wing R.A."/>
        </authorList>
    </citation>
    <scope>NUCLEOTIDE SEQUENCE [LARGE SCALE GENOMIC DNA]</scope>
</reference>
<dbReference type="InterPro" id="IPR036065">
    <property type="entry name" value="BolA-like_sf"/>
</dbReference>
<dbReference type="SUPFAM" id="SSF82657">
    <property type="entry name" value="BolA-like"/>
    <property type="match status" value="1"/>
</dbReference>
<keyword evidence="3" id="KW-0934">Plastid</keyword>
<dbReference type="GO" id="GO:0009507">
    <property type="term" value="C:chloroplast"/>
    <property type="evidence" value="ECO:0007669"/>
    <property type="project" value="UniProtKB-SubCell"/>
</dbReference>
<evidence type="ECO:0000256" key="5">
    <source>
        <dbReference type="RuleBase" id="RU003860"/>
    </source>
</evidence>
<dbReference type="PANTHER" id="PTHR46230:SF6">
    <property type="entry name" value="PROTEIN BOLA1, CHLOROPLASTIC"/>
    <property type="match status" value="1"/>
</dbReference>
<evidence type="ECO:0000256" key="4">
    <source>
        <dbReference type="ARBA" id="ARBA00022946"/>
    </source>
</evidence>
<dbReference type="eggNOG" id="KOG2313">
    <property type="taxonomic scope" value="Eukaryota"/>
</dbReference>
<dbReference type="PANTHER" id="PTHR46230">
    <property type="match status" value="1"/>
</dbReference>
<sequence length="183" mass="20429">MEDDESWSPPLCVAIVRDRDFDRLALSATRGGGAKCGPCTQGPRPIRPCIAAVRRTVSMMGSRGTSAMLSRAARMRQKLQSALEASALDIEDVSYQHAGHAAVKDNANETHFNIRIISPKFEGQSLVKRHRMVYDLLTDELNSGLHAISIVAKTPKEKVQNIEEYSVDVQVWRWRVKMVTKPQ</sequence>
<evidence type="ECO:0000313" key="6">
    <source>
        <dbReference type="EnsemblPlants" id="OPUNC03G08310.2"/>
    </source>
</evidence>
<evidence type="ECO:0000256" key="2">
    <source>
        <dbReference type="ARBA" id="ARBA00022528"/>
    </source>
</evidence>
<dbReference type="EnsemblPlants" id="OPUNC03G08310.2">
    <property type="protein sequence ID" value="OPUNC03G08310.2"/>
    <property type="gene ID" value="OPUNC03G08310"/>
</dbReference>